<feature type="region of interest" description="Disordered" evidence="1">
    <location>
        <begin position="1"/>
        <end position="20"/>
    </location>
</feature>
<gene>
    <name evidence="2" type="ORF">POCULU_LOCUS10679</name>
</gene>
<protein>
    <submittedName>
        <fullName evidence="2">8516_t:CDS:1</fullName>
    </submittedName>
</protein>
<evidence type="ECO:0000313" key="3">
    <source>
        <dbReference type="Proteomes" id="UP000789572"/>
    </source>
</evidence>
<dbReference type="EMBL" id="CAJVPJ010006013">
    <property type="protein sequence ID" value="CAG8665491.1"/>
    <property type="molecule type" value="Genomic_DNA"/>
</dbReference>
<feature type="non-terminal residue" evidence="2">
    <location>
        <position position="1"/>
    </location>
</feature>
<evidence type="ECO:0000256" key="1">
    <source>
        <dbReference type="SAM" id="MobiDB-lite"/>
    </source>
</evidence>
<dbReference type="Proteomes" id="UP000789572">
    <property type="component" value="Unassembled WGS sequence"/>
</dbReference>
<accession>A0A9N9E5K8</accession>
<keyword evidence="3" id="KW-1185">Reference proteome</keyword>
<evidence type="ECO:0000313" key="2">
    <source>
        <dbReference type="EMBL" id="CAG8665491.1"/>
    </source>
</evidence>
<proteinExistence type="predicted"/>
<feature type="non-terminal residue" evidence="2">
    <location>
        <position position="47"/>
    </location>
</feature>
<comment type="caution">
    <text evidence="2">The sequence shown here is derived from an EMBL/GenBank/DDBJ whole genome shotgun (WGS) entry which is preliminary data.</text>
</comment>
<dbReference type="AlphaFoldDB" id="A0A9N9E5K8"/>
<organism evidence="2 3">
    <name type="scientific">Paraglomus occultum</name>
    <dbReference type="NCBI Taxonomy" id="144539"/>
    <lineage>
        <taxon>Eukaryota</taxon>
        <taxon>Fungi</taxon>
        <taxon>Fungi incertae sedis</taxon>
        <taxon>Mucoromycota</taxon>
        <taxon>Glomeromycotina</taxon>
        <taxon>Glomeromycetes</taxon>
        <taxon>Paraglomerales</taxon>
        <taxon>Paraglomeraceae</taxon>
        <taxon>Paraglomus</taxon>
    </lineage>
</organism>
<sequence>DTTLSGLVMQDGYKQPTSTHDSLFGMEPFIRTNISSDNDSAMQTIIN</sequence>
<reference evidence="2" key="1">
    <citation type="submission" date="2021-06" db="EMBL/GenBank/DDBJ databases">
        <authorList>
            <person name="Kallberg Y."/>
            <person name="Tangrot J."/>
            <person name="Rosling A."/>
        </authorList>
    </citation>
    <scope>NUCLEOTIDE SEQUENCE</scope>
    <source>
        <strain evidence="2">IA702</strain>
    </source>
</reference>
<name>A0A9N9E5K8_9GLOM</name>